<feature type="domain" description="Thioredoxin-like fold" evidence="1">
    <location>
        <begin position="36"/>
        <end position="177"/>
    </location>
</feature>
<dbReference type="EMBL" id="LJRQ01000195">
    <property type="protein sequence ID" value="KPZ12457.1"/>
    <property type="molecule type" value="Genomic_DNA"/>
</dbReference>
<keyword evidence="2" id="KW-0238">DNA-binding</keyword>
<dbReference type="Gene3D" id="3.40.30.10">
    <property type="entry name" value="Glutaredoxin"/>
    <property type="match status" value="1"/>
</dbReference>
<name>A0A0N8TD31_PSEA0</name>
<dbReference type="Pfam" id="PF13462">
    <property type="entry name" value="Thioredoxin_4"/>
    <property type="match status" value="1"/>
</dbReference>
<reference evidence="2 3" key="1">
    <citation type="submission" date="2015-09" db="EMBL/GenBank/DDBJ databases">
        <title>Genome announcement of multiple Pseudomonas syringae strains.</title>
        <authorList>
            <person name="Thakur S."/>
            <person name="Wang P.W."/>
            <person name="Gong Y."/>
            <person name="Weir B.S."/>
            <person name="Guttman D.S."/>
        </authorList>
    </citation>
    <scope>NUCLEOTIDE SEQUENCE [LARGE SCALE GENOMIC DNA]</scope>
    <source>
        <strain evidence="2 3">ICMP3962</strain>
    </source>
</reference>
<dbReference type="AlphaFoldDB" id="A0A0N8TD31"/>
<sequence length="204" mass="21947">MRLKSWLLMHALLATGLVSGGVMAAPGKASDETVYSQGPVGARYTITVFADLECPFCKHYLPELQNWVHSRADSKLVWQHLPLSMHEPAATREALIAECAGWIGGNEAFWRTTALIFQQTGGDGAGLKGQQLRIADADRVEKCVASDRFLGKITKQISAANDRGIRETPSVMVTDNISSLSVILTGPADENVLLSAIDSLGAPE</sequence>
<dbReference type="Proteomes" id="UP000050266">
    <property type="component" value="Unassembled WGS sequence"/>
</dbReference>
<evidence type="ECO:0000259" key="1">
    <source>
        <dbReference type="Pfam" id="PF13462"/>
    </source>
</evidence>
<organism evidence="2 3">
    <name type="scientific">Pseudomonas amygdali pv. ulmi</name>
    <dbReference type="NCBI Taxonomy" id="251720"/>
    <lineage>
        <taxon>Bacteria</taxon>
        <taxon>Pseudomonadati</taxon>
        <taxon>Pseudomonadota</taxon>
        <taxon>Gammaproteobacteria</taxon>
        <taxon>Pseudomonadales</taxon>
        <taxon>Pseudomonadaceae</taxon>
        <taxon>Pseudomonas</taxon>
        <taxon>Pseudomonas amygdali</taxon>
    </lineage>
</organism>
<evidence type="ECO:0000313" key="2">
    <source>
        <dbReference type="EMBL" id="KPZ12457.1"/>
    </source>
</evidence>
<comment type="caution">
    <text evidence="2">The sequence shown here is derived from an EMBL/GenBank/DDBJ whole genome shotgun (WGS) entry which is preliminary data.</text>
</comment>
<dbReference type="GO" id="GO:0003677">
    <property type="term" value="F:DNA binding"/>
    <property type="evidence" value="ECO:0007669"/>
    <property type="project" value="UniProtKB-KW"/>
</dbReference>
<gene>
    <name evidence="2" type="ORF">ALO41_200092</name>
</gene>
<dbReference type="PANTHER" id="PTHR35272:SF3">
    <property type="entry name" value="THIOL:DISULFIDE INTERCHANGE PROTEIN DSBC"/>
    <property type="match status" value="1"/>
</dbReference>
<dbReference type="PATRIC" id="fig|251720.4.peg.1934"/>
<dbReference type="InterPro" id="IPR012336">
    <property type="entry name" value="Thioredoxin-like_fold"/>
</dbReference>
<dbReference type="SUPFAM" id="SSF52833">
    <property type="entry name" value="Thioredoxin-like"/>
    <property type="match status" value="1"/>
</dbReference>
<proteinExistence type="predicted"/>
<protein>
    <submittedName>
        <fullName evidence="2">Single-stranded DNA-binding protein</fullName>
    </submittedName>
</protein>
<evidence type="ECO:0000313" key="3">
    <source>
        <dbReference type="Proteomes" id="UP000050266"/>
    </source>
</evidence>
<accession>A0A0N8TD31</accession>
<dbReference type="CDD" id="cd02972">
    <property type="entry name" value="DsbA_family"/>
    <property type="match status" value="1"/>
</dbReference>
<dbReference type="InterPro" id="IPR036249">
    <property type="entry name" value="Thioredoxin-like_sf"/>
</dbReference>
<dbReference type="PANTHER" id="PTHR35272">
    <property type="entry name" value="THIOL:DISULFIDE INTERCHANGE PROTEIN DSBC-RELATED"/>
    <property type="match status" value="1"/>
</dbReference>
<dbReference type="InterPro" id="IPR051470">
    <property type="entry name" value="Thiol:disulfide_interchange"/>
</dbReference>